<dbReference type="Gene3D" id="3.30.1490.20">
    <property type="entry name" value="ATP-grasp fold, A domain"/>
    <property type="match status" value="1"/>
</dbReference>
<dbReference type="GO" id="GO:0071555">
    <property type="term" value="P:cell wall organization"/>
    <property type="evidence" value="ECO:0007669"/>
    <property type="project" value="UniProtKB-KW"/>
</dbReference>
<comment type="similarity">
    <text evidence="3 13">Belongs to the D-alanine--D-alanine ligase family.</text>
</comment>
<sequence>MAKKHIAVAMGGYSSEFDISLQSGKIVCENLDRNKYHVHAVQITKQGWFYLPENGDRKTIDRSNFSFENNGEKIVPDAIFNTIHGTPGEDGYMAAYWELLGIPQTSAGFYQAALSFNKRDCLSVLKHFGIHCANSYYINKGTDYDLEAIVLSTGLPCFVKPNRAGSSFGISKVNDMEDLQPAIEKAFTEDTEVLIETALVGTEVSVGTYRKDGEIIVLPVTEIVSENDFFDYEAKYLGKSQEITPARISDEETQTVQLEAKKVYHLLNMTGVSRSEFIIQDGVPYFLETNTTPGLSSESIVPKMVKETGMSLSEFFGILVDEALVKK</sequence>
<dbReference type="InterPro" id="IPR000291">
    <property type="entry name" value="D-Ala_lig_Van_CS"/>
</dbReference>
<comment type="function">
    <text evidence="13">Cell wall formation.</text>
</comment>
<dbReference type="EMBL" id="CP027062">
    <property type="protein sequence ID" value="AVI49979.1"/>
    <property type="molecule type" value="Genomic_DNA"/>
</dbReference>
<evidence type="ECO:0000259" key="17">
    <source>
        <dbReference type="PROSITE" id="PS50975"/>
    </source>
</evidence>
<dbReference type="GO" id="GO:0005524">
    <property type="term" value="F:ATP binding"/>
    <property type="evidence" value="ECO:0007669"/>
    <property type="project" value="UniProtKB-UniRule"/>
</dbReference>
<evidence type="ECO:0000256" key="11">
    <source>
        <dbReference type="ARBA" id="ARBA00023316"/>
    </source>
</evidence>
<feature type="active site" evidence="14">
    <location>
        <position position="166"/>
    </location>
</feature>
<dbReference type="PANTHER" id="PTHR23132:SF23">
    <property type="entry name" value="D-ALANINE--D-ALANINE LIGASE B"/>
    <property type="match status" value="1"/>
</dbReference>
<dbReference type="GO" id="GO:0005737">
    <property type="term" value="C:cytoplasm"/>
    <property type="evidence" value="ECO:0007669"/>
    <property type="project" value="UniProtKB-SubCell"/>
</dbReference>
<keyword evidence="7 16" id="KW-0547">Nucleotide-binding</keyword>
<dbReference type="NCBIfam" id="NF002527">
    <property type="entry name" value="PRK01966.1-3"/>
    <property type="match status" value="1"/>
</dbReference>
<dbReference type="InterPro" id="IPR013815">
    <property type="entry name" value="ATP_grasp_subdomain_1"/>
</dbReference>
<feature type="binding site" evidence="15">
    <location>
        <position position="288"/>
    </location>
    <ligand>
        <name>Mg(2+)</name>
        <dbReference type="ChEBI" id="CHEBI:18420"/>
        <label>2</label>
    </ligand>
</feature>
<feature type="active site" evidence="14">
    <location>
        <position position="16"/>
    </location>
</feature>
<organism evidence="18 19">
    <name type="scientific">Pukyongia salina</name>
    <dbReference type="NCBI Taxonomy" id="2094025"/>
    <lineage>
        <taxon>Bacteria</taxon>
        <taxon>Pseudomonadati</taxon>
        <taxon>Bacteroidota</taxon>
        <taxon>Flavobacteriia</taxon>
        <taxon>Flavobacteriales</taxon>
        <taxon>Flavobacteriaceae</taxon>
        <taxon>Pukyongia</taxon>
    </lineage>
</organism>
<dbReference type="PROSITE" id="PS00844">
    <property type="entry name" value="DALA_DALA_LIGASE_2"/>
    <property type="match status" value="1"/>
</dbReference>
<evidence type="ECO:0000256" key="2">
    <source>
        <dbReference type="ARBA" id="ARBA00004496"/>
    </source>
</evidence>
<dbReference type="InterPro" id="IPR016185">
    <property type="entry name" value="PreATP-grasp_dom_sf"/>
</dbReference>
<keyword evidence="15" id="KW-0464">Manganese</keyword>
<dbReference type="SUPFAM" id="SSF52440">
    <property type="entry name" value="PreATP-grasp domain"/>
    <property type="match status" value="1"/>
</dbReference>
<dbReference type="Gene3D" id="3.30.470.20">
    <property type="entry name" value="ATP-grasp fold, B domain"/>
    <property type="match status" value="1"/>
</dbReference>
<comment type="subcellular location">
    <subcellularLocation>
        <location evidence="2 13">Cytoplasm</location>
    </subcellularLocation>
</comment>
<feature type="binding site" evidence="15">
    <location>
        <position position="290"/>
    </location>
    <ligand>
        <name>Mg(2+)</name>
        <dbReference type="ChEBI" id="CHEBI:18420"/>
        <label>2</label>
    </ligand>
</feature>
<feature type="domain" description="ATP-grasp" evidence="17">
    <location>
        <begin position="122"/>
        <end position="321"/>
    </location>
</feature>
<evidence type="ECO:0000313" key="18">
    <source>
        <dbReference type="EMBL" id="AVI49979.1"/>
    </source>
</evidence>
<evidence type="ECO:0000256" key="1">
    <source>
        <dbReference type="ARBA" id="ARBA00001936"/>
    </source>
</evidence>
<comment type="cofactor">
    <cofactor evidence="1">
        <name>Mn(2+)</name>
        <dbReference type="ChEBI" id="CHEBI:29035"/>
    </cofactor>
</comment>
<reference evidence="18 19" key="1">
    <citation type="submission" date="2018-02" db="EMBL/GenBank/DDBJ databases">
        <title>Genomic analysis of the strain RR4-38 isolated from a seawater recirculating aquaculture system.</title>
        <authorList>
            <person name="Kim Y.-S."/>
            <person name="Jang Y.H."/>
            <person name="Kim K.-H."/>
        </authorList>
    </citation>
    <scope>NUCLEOTIDE SEQUENCE [LARGE SCALE GENOMIC DNA]</scope>
    <source>
        <strain evidence="18 19">RR4-38</strain>
    </source>
</reference>
<dbReference type="PANTHER" id="PTHR23132">
    <property type="entry name" value="D-ALANINE--D-ALANINE LIGASE"/>
    <property type="match status" value="1"/>
</dbReference>
<dbReference type="InterPro" id="IPR005905">
    <property type="entry name" value="D_ala_D_ala"/>
</dbReference>
<evidence type="ECO:0000313" key="19">
    <source>
        <dbReference type="Proteomes" id="UP000238442"/>
    </source>
</evidence>
<dbReference type="Pfam" id="PF07478">
    <property type="entry name" value="Dala_Dala_lig_C"/>
    <property type="match status" value="1"/>
</dbReference>
<dbReference type="Pfam" id="PF01820">
    <property type="entry name" value="Dala_Dala_lig_N"/>
    <property type="match status" value="1"/>
</dbReference>
<evidence type="ECO:0000256" key="15">
    <source>
        <dbReference type="PIRSR" id="PIRSR039102-3"/>
    </source>
</evidence>
<keyword evidence="6 13" id="KW-0436">Ligase</keyword>
<dbReference type="Proteomes" id="UP000238442">
    <property type="component" value="Chromosome"/>
</dbReference>
<evidence type="ECO:0000256" key="7">
    <source>
        <dbReference type="ARBA" id="ARBA00022741"/>
    </source>
</evidence>
<evidence type="ECO:0000256" key="9">
    <source>
        <dbReference type="ARBA" id="ARBA00022960"/>
    </source>
</evidence>
<keyword evidence="19" id="KW-1185">Reference proteome</keyword>
<dbReference type="SUPFAM" id="SSF56059">
    <property type="entry name" value="Glutathione synthetase ATP-binding domain-like"/>
    <property type="match status" value="1"/>
</dbReference>
<comment type="cofactor">
    <cofactor evidence="15">
        <name>Mg(2+)</name>
        <dbReference type="ChEBI" id="CHEBI:18420"/>
    </cofactor>
    <cofactor evidence="15">
        <name>Mn(2+)</name>
        <dbReference type="ChEBI" id="CHEBI:29035"/>
    </cofactor>
    <text evidence="15">Binds 2 magnesium or manganese ions per subunit.</text>
</comment>
<evidence type="ECO:0000256" key="13">
    <source>
        <dbReference type="HAMAP-Rule" id="MF_00047"/>
    </source>
</evidence>
<keyword evidence="5 13" id="KW-0963">Cytoplasm</keyword>
<evidence type="ECO:0000256" key="3">
    <source>
        <dbReference type="ARBA" id="ARBA00010871"/>
    </source>
</evidence>
<comment type="catalytic activity">
    <reaction evidence="12 13">
        <text>2 D-alanine + ATP = D-alanyl-D-alanine + ADP + phosphate + H(+)</text>
        <dbReference type="Rhea" id="RHEA:11224"/>
        <dbReference type="ChEBI" id="CHEBI:15378"/>
        <dbReference type="ChEBI" id="CHEBI:30616"/>
        <dbReference type="ChEBI" id="CHEBI:43474"/>
        <dbReference type="ChEBI" id="CHEBI:57416"/>
        <dbReference type="ChEBI" id="CHEBI:57822"/>
        <dbReference type="ChEBI" id="CHEBI:456216"/>
        <dbReference type="EC" id="6.3.2.4"/>
    </reaction>
</comment>
<evidence type="ECO:0000256" key="8">
    <source>
        <dbReference type="ARBA" id="ARBA00022840"/>
    </source>
</evidence>
<dbReference type="PROSITE" id="PS00843">
    <property type="entry name" value="DALA_DALA_LIGASE_1"/>
    <property type="match status" value="1"/>
</dbReference>
<keyword evidence="15" id="KW-0479">Metal-binding</keyword>
<dbReference type="PIRSF" id="PIRSF039102">
    <property type="entry name" value="Ddl/VanB"/>
    <property type="match status" value="1"/>
</dbReference>
<feature type="binding site" evidence="15">
    <location>
        <position position="288"/>
    </location>
    <ligand>
        <name>Mg(2+)</name>
        <dbReference type="ChEBI" id="CHEBI:18420"/>
        <label>1</label>
    </ligand>
</feature>
<dbReference type="GO" id="GO:0008716">
    <property type="term" value="F:D-alanine-D-alanine ligase activity"/>
    <property type="evidence" value="ECO:0007669"/>
    <property type="project" value="UniProtKB-UniRule"/>
</dbReference>
<dbReference type="InterPro" id="IPR011095">
    <property type="entry name" value="Dala_Dala_lig_C"/>
</dbReference>
<dbReference type="AlphaFoldDB" id="A0A2S0HTG5"/>
<accession>A0A2S0HTG5</accession>
<evidence type="ECO:0000256" key="4">
    <source>
        <dbReference type="ARBA" id="ARBA00012216"/>
    </source>
</evidence>
<name>A0A2S0HTG5_9FLAO</name>
<evidence type="ECO:0000256" key="14">
    <source>
        <dbReference type="PIRSR" id="PIRSR039102-1"/>
    </source>
</evidence>
<dbReference type="GO" id="GO:0009252">
    <property type="term" value="P:peptidoglycan biosynthetic process"/>
    <property type="evidence" value="ECO:0007669"/>
    <property type="project" value="UniProtKB-UniRule"/>
</dbReference>
<evidence type="ECO:0000256" key="5">
    <source>
        <dbReference type="ARBA" id="ARBA00022490"/>
    </source>
</evidence>
<evidence type="ECO:0000256" key="16">
    <source>
        <dbReference type="PROSITE-ProRule" id="PRU00409"/>
    </source>
</evidence>
<dbReference type="HAMAP" id="MF_00047">
    <property type="entry name" value="Dala_Dala_lig"/>
    <property type="match status" value="1"/>
</dbReference>
<evidence type="ECO:0000256" key="6">
    <source>
        <dbReference type="ARBA" id="ARBA00022598"/>
    </source>
</evidence>
<dbReference type="NCBIfam" id="TIGR01205">
    <property type="entry name" value="D_ala_D_alaTIGR"/>
    <property type="match status" value="1"/>
</dbReference>
<comment type="pathway">
    <text evidence="13">Cell wall biogenesis; peptidoglycan biosynthesis.</text>
</comment>
<keyword evidence="8 16" id="KW-0067">ATP-binding</keyword>
<dbReference type="UniPathway" id="UPA00219"/>
<dbReference type="InterPro" id="IPR011127">
    <property type="entry name" value="Dala_Dala_lig_N"/>
</dbReference>
<dbReference type="OrthoDB" id="9813261at2"/>
<dbReference type="GO" id="GO:0008360">
    <property type="term" value="P:regulation of cell shape"/>
    <property type="evidence" value="ECO:0007669"/>
    <property type="project" value="UniProtKB-KW"/>
</dbReference>
<keyword evidence="10 13" id="KW-0573">Peptidoglycan synthesis</keyword>
<dbReference type="PROSITE" id="PS50975">
    <property type="entry name" value="ATP_GRASP"/>
    <property type="match status" value="1"/>
</dbReference>
<keyword evidence="9 13" id="KW-0133">Cell shape</keyword>
<dbReference type="Gene3D" id="3.40.50.20">
    <property type="match status" value="1"/>
</dbReference>
<proteinExistence type="inferred from homology"/>
<dbReference type="GO" id="GO:0046872">
    <property type="term" value="F:metal ion binding"/>
    <property type="evidence" value="ECO:0007669"/>
    <property type="project" value="UniProtKB-KW"/>
</dbReference>
<dbReference type="KEGG" id="aue:C5O00_01875"/>
<dbReference type="EC" id="6.3.2.4" evidence="4 13"/>
<gene>
    <name evidence="13" type="primary">ddl</name>
    <name evidence="18" type="ORF">C5O00_01875</name>
</gene>
<evidence type="ECO:0000256" key="12">
    <source>
        <dbReference type="ARBA" id="ARBA00047614"/>
    </source>
</evidence>
<feature type="active site" evidence="14">
    <location>
        <position position="299"/>
    </location>
</feature>
<dbReference type="InterPro" id="IPR011761">
    <property type="entry name" value="ATP-grasp"/>
</dbReference>
<keyword evidence="11 13" id="KW-0961">Cell wall biogenesis/degradation</keyword>
<keyword evidence="15" id="KW-0460">Magnesium</keyword>
<dbReference type="RefSeq" id="WP_105214421.1">
    <property type="nucleotide sequence ID" value="NZ_CP027062.1"/>
</dbReference>
<evidence type="ECO:0000256" key="10">
    <source>
        <dbReference type="ARBA" id="ARBA00022984"/>
    </source>
</evidence>
<protein>
    <recommendedName>
        <fullName evidence="4 13">D-alanine--D-alanine ligase</fullName>
        <ecNumber evidence="4 13">6.3.2.4</ecNumber>
    </recommendedName>
    <alternativeName>
        <fullName evidence="13">D-Ala-D-Ala ligase</fullName>
    </alternativeName>
    <alternativeName>
        <fullName evidence="13">D-alanylalanine synthetase</fullName>
    </alternativeName>
</protein>